<dbReference type="KEGG" id="mut:GVT53_16795"/>
<organism evidence="2 3">
    <name type="scientific">Flagellimonas oceani</name>
    <dbReference type="NCBI Taxonomy" id="2698672"/>
    <lineage>
        <taxon>Bacteria</taxon>
        <taxon>Pseudomonadati</taxon>
        <taxon>Bacteroidota</taxon>
        <taxon>Flavobacteriia</taxon>
        <taxon>Flavobacteriales</taxon>
        <taxon>Flavobacteriaceae</taxon>
        <taxon>Flagellimonas</taxon>
    </lineage>
</organism>
<dbReference type="InterPro" id="IPR025474">
    <property type="entry name" value="DUF4325"/>
</dbReference>
<proteinExistence type="predicted"/>
<accession>A0A6G7J760</accession>
<sequence>MKTLILKDLVKNSSSVDEGFVLFDHLKNAYLNGEVILLEVDSDLALSSSFLNSSIGAFLDDFGFTNFQKTVKFKGSKNQFERLKSYVEKYRGLYLA</sequence>
<dbReference type="Pfam" id="PF14213">
    <property type="entry name" value="DUF4325"/>
    <property type="match status" value="1"/>
</dbReference>
<dbReference type="EMBL" id="CP049616">
    <property type="protein sequence ID" value="QII46267.1"/>
    <property type="molecule type" value="Genomic_DNA"/>
</dbReference>
<dbReference type="Proteomes" id="UP000502928">
    <property type="component" value="Chromosome"/>
</dbReference>
<dbReference type="AlphaFoldDB" id="A0A6G7J760"/>
<name>A0A6G7J760_9FLAO</name>
<keyword evidence="3" id="KW-1185">Reference proteome</keyword>
<evidence type="ECO:0000259" key="1">
    <source>
        <dbReference type="Pfam" id="PF14213"/>
    </source>
</evidence>
<dbReference type="RefSeq" id="WP_166249643.1">
    <property type="nucleotide sequence ID" value="NZ_CP049616.1"/>
</dbReference>
<evidence type="ECO:0000313" key="2">
    <source>
        <dbReference type="EMBL" id="QII46267.1"/>
    </source>
</evidence>
<evidence type="ECO:0000313" key="3">
    <source>
        <dbReference type="Proteomes" id="UP000502928"/>
    </source>
</evidence>
<gene>
    <name evidence="2" type="ORF">GVT53_16795</name>
</gene>
<reference evidence="2 3" key="1">
    <citation type="submission" date="2020-02" db="EMBL/GenBank/DDBJ databases">
        <title>Complete genome of Muricauda sp. 501str8.</title>
        <authorList>
            <person name="Dong B."/>
            <person name="Zhu S."/>
            <person name="Yang J."/>
            <person name="Chen J."/>
        </authorList>
    </citation>
    <scope>NUCLEOTIDE SEQUENCE [LARGE SCALE GENOMIC DNA]</scope>
    <source>
        <strain evidence="2 3">501str8</strain>
    </source>
</reference>
<feature type="domain" description="DUF4325" evidence="1">
    <location>
        <begin position="20"/>
        <end position="78"/>
    </location>
</feature>
<protein>
    <submittedName>
        <fullName evidence="2">STAS-like domain-containing protein</fullName>
    </submittedName>
</protein>